<gene>
    <name evidence="2" type="ORF">L3X38_012547</name>
</gene>
<feature type="region of interest" description="Disordered" evidence="1">
    <location>
        <begin position="96"/>
        <end position="129"/>
    </location>
</feature>
<dbReference type="Proteomes" id="UP001054821">
    <property type="component" value="Chromosome 2"/>
</dbReference>
<evidence type="ECO:0000256" key="1">
    <source>
        <dbReference type="SAM" id="MobiDB-lite"/>
    </source>
</evidence>
<protein>
    <submittedName>
        <fullName evidence="2">Uncharacterized protein</fullName>
    </submittedName>
</protein>
<proteinExistence type="predicted"/>
<sequence>MMWACPLQGHWEEINRRMKKKKGKGVEGYLNQNGKFLFELVQQGNEANEDMRRKLELIQEQHAYQIQQDKEANEHGIMFMDLSKFTPRKKKYWGNKQDEIIEPHVNKSSPYNPKDNSGDYYLSPPHSGY</sequence>
<evidence type="ECO:0000313" key="2">
    <source>
        <dbReference type="EMBL" id="KAI5344670.1"/>
    </source>
</evidence>
<feature type="compositionally biased region" description="Polar residues" evidence="1">
    <location>
        <begin position="106"/>
        <end position="115"/>
    </location>
</feature>
<dbReference type="AlphaFoldDB" id="A0AAD4WJP2"/>
<comment type="caution">
    <text evidence="2">The sequence shown here is derived from an EMBL/GenBank/DDBJ whole genome shotgun (WGS) entry which is preliminary data.</text>
</comment>
<accession>A0AAD4WJP2</accession>
<reference evidence="2 3" key="1">
    <citation type="journal article" date="2022" name="G3 (Bethesda)">
        <title>Whole-genome sequence and methylome profiling of the almond [Prunus dulcis (Mill.) D.A. Webb] cultivar 'Nonpareil'.</title>
        <authorList>
            <person name="D'Amico-Willman K.M."/>
            <person name="Ouma W.Z."/>
            <person name="Meulia T."/>
            <person name="Sideli G.M."/>
            <person name="Gradziel T.M."/>
            <person name="Fresnedo-Ramirez J."/>
        </authorList>
    </citation>
    <scope>NUCLEOTIDE SEQUENCE [LARGE SCALE GENOMIC DNA]</scope>
    <source>
        <strain evidence="2">Clone GOH B32 T37-40</strain>
    </source>
</reference>
<organism evidence="2 3">
    <name type="scientific">Prunus dulcis</name>
    <name type="common">Almond</name>
    <name type="synonym">Amygdalus dulcis</name>
    <dbReference type="NCBI Taxonomy" id="3755"/>
    <lineage>
        <taxon>Eukaryota</taxon>
        <taxon>Viridiplantae</taxon>
        <taxon>Streptophyta</taxon>
        <taxon>Embryophyta</taxon>
        <taxon>Tracheophyta</taxon>
        <taxon>Spermatophyta</taxon>
        <taxon>Magnoliopsida</taxon>
        <taxon>eudicotyledons</taxon>
        <taxon>Gunneridae</taxon>
        <taxon>Pentapetalae</taxon>
        <taxon>rosids</taxon>
        <taxon>fabids</taxon>
        <taxon>Rosales</taxon>
        <taxon>Rosaceae</taxon>
        <taxon>Amygdaloideae</taxon>
        <taxon>Amygdaleae</taxon>
        <taxon>Prunus</taxon>
    </lineage>
</organism>
<dbReference type="EMBL" id="JAJFAZ020000002">
    <property type="protein sequence ID" value="KAI5344670.1"/>
    <property type="molecule type" value="Genomic_DNA"/>
</dbReference>
<name>A0AAD4WJP2_PRUDU</name>
<feature type="compositionally biased region" description="Basic and acidic residues" evidence="1">
    <location>
        <begin position="96"/>
        <end position="105"/>
    </location>
</feature>
<evidence type="ECO:0000313" key="3">
    <source>
        <dbReference type="Proteomes" id="UP001054821"/>
    </source>
</evidence>
<keyword evidence="3" id="KW-1185">Reference proteome</keyword>